<evidence type="ECO:0000256" key="1">
    <source>
        <dbReference type="ARBA" id="ARBA00023015"/>
    </source>
</evidence>
<dbReference type="RefSeq" id="WP_248827081.1">
    <property type="nucleotide sequence ID" value="NZ_JALKFT010000060.1"/>
</dbReference>
<gene>
    <name evidence="5" type="ORF">MXD59_25285</name>
</gene>
<keyword evidence="3" id="KW-0804">Transcription</keyword>
<dbReference type="PANTHER" id="PTHR33204">
    <property type="entry name" value="TRANSCRIPTIONAL REGULATOR, MARR FAMILY"/>
    <property type="match status" value="1"/>
</dbReference>
<dbReference type="Proteomes" id="UP001201873">
    <property type="component" value="Unassembled WGS sequence"/>
</dbReference>
<evidence type="ECO:0000313" key="5">
    <source>
        <dbReference type="EMBL" id="MCK9879031.1"/>
    </source>
</evidence>
<protein>
    <submittedName>
        <fullName evidence="5">Helix-turn-helix transcriptional regulator</fullName>
    </submittedName>
</protein>
<evidence type="ECO:0000259" key="4">
    <source>
        <dbReference type="PROSITE" id="PS51118"/>
    </source>
</evidence>
<dbReference type="PROSITE" id="PS51118">
    <property type="entry name" value="HTH_HXLR"/>
    <property type="match status" value="1"/>
</dbReference>
<dbReference type="SUPFAM" id="SSF46785">
    <property type="entry name" value="Winged helix' DNA-binding domain"/>
    <property type="match status" value="1"/>
</dbReference>
<feature type="domain" description="HTH hxlR-type" evidence="4">
    <location>
        <begin position="11"/>
        <end position="110"/>
    </location>
</feature>
<dbReference type="PANTHER" id="PTHR33204:SF36">
    <property type="entry name" value="TRANSCRIPTIONAL REGULATORY PROTEIN"/>
    <property type="match status" value="1"/>
</dbReference>
<evidence type="ECO:0000313" key="6">
    <source>
        <dbReference type="Proteomes" id="UP001201873"/>
    </source>
</evidence>
<keyword evidence="6" id="KW-1185">Reference proteome</keyword>
<dbReference type="InterPro" id="IPR036388">
    <property type="entry name" value="WH-like_DNA-bd_sf"/>
</dbReference>
<dbReference type="EMBL" id="JALKFT010000060">
    <property type="protein sequence ID" value="MCK9879031.1"/>
    <property type="molecule type" value="Genomic_DNA"/>
</dbReference>
<dbReference type="Gene3D" id="1.10.10.10">
    <property type="entry name" value="Winged helix-like DNA-binding domain superfamily/Winged helix DNA-binding domain"/>
    <property type="match status" value="1"/>
</dbReference>
<keyword evidence="2" id="KW-0238">DNA-binding</keyword>
<accession>A0ABT0K5E9</accession>
<keyword evidence="1" id="KW-0805">Transcription regulation</keyword>
<reference evidence="5 6" key="1">
    <citation type="submission" date="2022-04" db="EMBL/GenBank/DDBJ databases">
        <title>Genome diversity in the genus Frankia.</title>
        <authorList>
            <person name="Carlos-Shanley C."/>
            <person name="Hahn D."/>
        </authorList>
    </citation>
    <scope>NUCLEOTIDE SEQUENCE [LARGE SCALE GENOMIC DNA]</scope>
    <source>
        <strain evidence="5 6">Ag45/Mut15</strain>
    </source>
</reference>
<sequence>MEWTDVDLDNCSIAKALEVVGSRWTIVVLREAFNGVRRFEDFQRHLGVSPSVLSQRLRSMTRDGLLERVPYREEGDRERHEYHPAAKAWDLYPVIVGLMQWGDRHRDDGAGAPVHLVDAASGKPVIAAIVPFDSPTCAPSDLIVRPGDCLRVLPDH</sequence>
<dbReference type="Pfam" id="PF01638">
    <property type="entry name" value="HxlR"/>
    <property type="match status" value="1"/>
</dbReference>
<proteinExistence type="predicted"/>
<evidence type="ECO:0000256" key="3">
    <source>
        <dbReference type="ARBA" id="ARBA00023163"/>
    </source>
</evidence>
<comment type="caution">
    <text evidence="5">The sequence shown here is derived from an EMBL/GenBank/DDBJ whole genome shotgun (WGS) entry which is preliminary data.</text>
</comment>
<evidence type="ECO:0000256" key="2">
    <source>
        <dbReference type="ARBA" id="ARBA00023125"/>
    </source>
</evidence>
<dbReference type="InterPro" id="IPR002577">
    <property type="entry name" value="HTH_HxlR"/>
</dbReference>
<name>A0ABT0K5E9_9ACTN</name>
<organism evidence="5 6">
    <name type="scientific">Frankia umida</name>
    <dbReference type="NCBI Taxonomy" id="573489"/>
    <lineage>
        <taxon>Bacteria</taxon>
        <taxon>Bacillati</taxon>
        <taxon>Actinomycetota</taxon>
        <taxon>Actinomycetes</taxon>
        <taxon>Frankiales</taxon>
        <taxon>Frankiaceae</taxon>
        <taxon>Frankia</taxon>
    </lineage>
</organism>
<dbReference type="InterPro" id="IPR036390">
    <property type="entry name" value="WH_DNA-bd_sf"/>
</dbReference>